<dbReference type="GO" id="GO:0006310">
    <property type="term" value="P:DNA recombination"/>
    <property type="evidence" value="ECO:0007669"/>
    <property type="project" value="InterPro"/>
</dbReference>
<dbReference type="GO" id="GO:0003676">
    <property type="term" value="F:nucleic acid binding"/>
    <property type="evidence" value="ECO:0007669"/>
    <property type="project" value="InterPro"/>
</dbReference>
<evidence type="ECO:0000313" key="9">
    <source>
        <dbReference type="EMBL" id="KPK68565.1"/>
    </source>
</evidence>
<dbReference type="Pfam" id="PF17768">
    <property type="entry name" value="RecJ_OB"/>
    <property type="match status" value="1"/>
</dbReference>
<evidence type="ECO:0000256" key="4">
    <source>
        <dbReference type="ARBA" id="ARBA00022801"/>
    </source>
</evidence>
<dbReference type="GO" id="GO:0008409">
    <property type="term" value="F:5'-3' exonuclease activity"/>
    <property type="evidence" value="ECO:0007669"/>
    <property type="project" value="InterPro"/>
</dbReference>
<dbReference type="PATRIC" id="fig|1703774.3.peg.225"/>
<sequence length="571" mass="62437">MDRRWIVRTQREPDLERALERELDMARPLAGALARRGCRSVAEGEAFLHPSLNQLHDPFELRGMERATDRLVAALRADEQLLVHGDCDVDGLTGTALLCLALGDVGARTDYFIPDRFREGYGLRRTGLEVASARRATLLITVDCGIAAVDAVDAARDRGIDVIVVDHHAPQEILPSAVAVLDPEIPGSGYPFTGLAAVGVAFKLAQALYRKLARHEDELLQHLDLVALGTIADVVPLTDENRVLVSVGLQILSATRKSGLVALLETAGQSQPTLTSRDVRTAIAPRINAAARLSEPCLAVELFVTRDDARAFEIAERLDQENERRRVMAYALLTEVMEKIKQDVDLSSEKVIVLAGEDWHTGLLGYVAARVTERFHRPVVLIGIEEGIGRGSARSIAGYDISRALESSRRHLLAFGGHTRAAGLTIDAAEIDTLREQLNEMASVVLSEDDLIPSLEIDDEVALGEVDLELVRQIDLFAPFGYQNPRPRFVARGLKLVGSPRTFGKSHLRFKVRSGNRVVQSVGFGLGDMAGAMGQGEPVLDLVFVPCETGRGGKKRLELRAEDMRFRGKSI</sequence>
<keyword evidence="4" id="KW-0378">Hydrolase</keyword>
<evidence type="ECO:0000259" key="6">
    <source>
        <dbReference type="Pfam" id="PF01368"/>
    </source>
</evidence>
<dbReference type="SUPFAM" id="SSF64182">
    <property type="entry name" value="DHH phosphoesterases"/>
    <property type="match status" value="1"/>
</dbReference>
<dbReference type="InterPro" id="IPR038763">
    <property type="entry name" value="DHH_sf"/>
</dbReference>
<dbReference type="InterPro" id="IPR003156">
    <property type="entry name" value="DHHA1_dom"/>
</dbReference>
<evidence type="ECO:0000259" key="8">
    <source>
        <dbReference type="Pfam" id="PF17768"/>
    </source>
</evidence>
<evidence type="ECO:0000313" key="10">
    <source>
        <dbReference type="Proteomes" id="UP000051717"/>
    </source>
</evidence>
<dbReference type="PANTHER" id="PTHR30255:SF2">
    <property type="entry name" value="SINGLE-STRANDED-DNA-SPECIFIC EXONUCLEASE RECJ"/>
    <property type="match status" value="1"/>
</dbReference>
<dbReference type="Proteomes" id="UP000051717">
    <property type="component" value="Unassembled WGS sequence"/>
</dbReference>
<dbReference type="GO" id="GO:0006281">
    <property type="term" value="P:DNA repair"/>
    <property type="evidence" value="ECO:0007669"/>
    <property type="project" value="InterPro"/>
</dbReference>
<feature type="domain" description="RecJ OB" evidence="8">
    <location>
        <begin position="457"/>
        <end position="563"/>
    </location>
</feature>
<evidence type="ECO:0000256" key="3">
    <source>
        <dbReference type="ARBA" id="ARBA00022722"/>
    </source>
</evidence>
<proteinExistence type="inferred from homology"/>
<dbReference type="InterPro" id="IPR051673">
    <property type="entry name" value="SSDNA_exonuclease_RecJ"/>
</dbReference>
<dbReference type="InterPro" id="IPR041122">
    <property type="entry name" value="RecJ_OB"/>
</dbReference>
<dbReference type="NCBIfam" id="TIGR00644">
    <property type="entry name" value="recJ"/>
    <property type="match status" value="1"/>
</dbReference>
<reference evidence="9 10" key="1">
    <citation type="journal article" date="2015" name="Microbiome">
        <title>Genomic resolution of linkages in carbon, nitrogen, and sulfur cycling among widespread estuary sediment bacteria.</title>
        <authorList>
            <person name="Baker B.J."/>
            <person name="Lazar C.S."/>
            <person name="Teske A.P."/>
            <person name="Dick G.J."/>
        </authorList>
    </citation>
    <scope>NUCLEOTIDE SEQUENCE [LARGE SCALE GENOMIC DNA]</scope>
    <source>
        <strain evidence="9">SM23_40</strain>
    </source>
</reference>
<comment type="caution">
    <text evidence="9">The sequence shown here is derived from an EMBL/GenBank/DDBJ whole genome shotgun (WGS) entry which is preliminary data.</text>
</comment>
<dbReference type="InterPro" id="IPR004610">
    <property type="entry name" value="RecJ"/>
</dbReference>
<evidence type="ECO:0000256" key="5">
    <source>
        <dbReference type="ARBA" id="ARBA00022839"/>
    </source>
</evidence>
<comment type="similarity">
    <text evidence="1">Belongs to the RecJ family.</text>
</comment>
<gene>
    <name evidence="9" type="ORF">AMJ82_07895</name>
</gene>
<dbReference type="InterPro" id="IPR001667">
    <property type="entry name" value="DDH_dom"/>
</dbReference>
<name>A0A0S8G6I8_UNCT6</name>
<evidence type="ECO:0000256" key="1">
    <source>
        <dbReference type="ARBA" id="ARBA00005915"/>
    </source>
</evidence>
<dbReference type="PANTHER" id="PTHR30255">
    <property type="entry name" value="SINGLE-STRANDED-DNA-SPECIFIC EXONUCLEASE RECJ"/>
    <property type="match status" value="1"/>
</dbReference>
<dbReference type="Pfam" id="PF02272">
    <property type="entry name" value="DHHA1"/>
    <property type="match status" value="1"/>
</dbReference>
<dbReference type="AlphaFoldDB" id="A0A0S8G6I8"/>
<feature type="domain" description="DDH" evidence="6">
    <location>
        <begin position="81"/>
        <end position="230"/>
    </location>
</feature>
<dbReference type="Pfam" id="PF01368">
    <property type="entry name" value="DHH"/>
    <property type="match status" value="1"/>
</dbReference>
<dbReference type="Gene3D" id="3.90.1640.30">
    <property type="match status" value="1"/>
</dbReference>
<protein>
    <recommendedName>
        <fullName evidence="2">Single-stranded-DNA-specific exonuclease RecJ</fullName>
    </recommendedName>
</protein>
<keyword evidence="3" id="KW-0540">Nuclease</keyword>
<accession>A0A0S8G6I8</accession>
<dbReference type="EMBL" id="LJUI01000069">
    <property type="protein sequence ID" value="KPK68565.1"/>
    <property type="molecule type" value="Genomic_DNA"/>
</dbReference>
<keyword evidence="5" id="KW-0269">Exonuclease</keyword>
<feature type="domain" description="DHHA1" evidence="7">
    <location>
        <begin position="350"/>
        <end position="441"/>
    </location>
</feature>
<organism evidence="9 10">
    <name type="scientific">candidate division TA06 bacterium SM23_40</name>
    <dbReference type="NCBI Taxonomy" id="1703774"/>
    <lineage>
        <taxon>Bacteria</taxon>
        <taxon>Bacteria division TA06</taxon>
    </lineage>
</organism>
<evidence type="ECO:0000259" key="7">
    <source>
        <dbReference type="Pfam" id="PF02272"/>
    </source>
</evidence>
<dbReference type="Gene3D" id="3.10.310.30">
    <property type="match status" value="1"/>
</dbReference>
<evidence type="ECO:0000256" key="2">
    <source>
        <dbReference type="ARBA" id="ARBA00019841"/>
    </source>
</evidence>